<protein>
    <submittedName>
        <fullName evidence="3">Uncharacterized protein</fullName>
    </submittedName>
</protein>
<gene>
    <name evidence="3" type="ORF">PAC_02102</name>
</gene>
<accession>A0A1L7WHJ0</accession>
<dbReference type="AlphaFoldDB" id="A0A1L7WHJ0"/>
<proteinExistence type="predicted"/>
<evidence type="ECO:0000313" key="3">
    <source>
        <dbReference type="EMBL" id="CZR52225.1"/>
    </source>
</evidence>
<feature type="transmembrane region" description="Helical" evidence="2">
    <location>
        <begin position="177"/>
        <end position="197"/>
    </location>
</feature>
<keyword evidence="2" id="KW-0472">Membrane</keyword>
<name>A0A1L7WHJ0_9HELO</name>
<organism evidence="3 4">
    <name type="scientific">Phialocephala subalpina</name>
    <dbReference type="NCBI Taxonomy" id="576137"/>
    <lineage>
        <taxon>Eukaryota</taxon>
        <taxon>Fungi</taxon>
        <taxon>Dikarya</taxon>
        <taxon>Ascomycota</taxon>
        <taxon>Pezizomycotina</taxon>
        <taxon>Leotiomycetes</taxon>
        <taxon>Helotiales</taxon>
        <taxon>Mollisiaceae</taxon>
        <taxon>Phialocephala</taxon>
        <taxon>Phialocephala fortinii species complex</taxon>
    </lineage>
</organism>
<feature type="transmembrane region" description="Helical" evidence="2">
    <location>
        <begin position="113"/>
        <end position="135"/>
    </location>
</feature>
<sequence length="376" mass="40904">MSDITVPIKEPKAGTIVSVVISLVSIGALSPGEFKTSGIGQDYPSFVGFAVDLLKRVVAMLGLLCENPNIFLVPKLAVIHSILMFEIADFLLSKMTTKFIIRRSSKPRLKDTLYLFNSFGMLIPYCVVIALNFYLLDAKLMEMKDGTPGTNADQNLLNSRFAVWKDGSCRIGMKRVAMIPLIGFDILVNVYLTSLFLIPLRSLYSYKNNRNSQARTVALRTFIGSCCTLVSSVVHVFPPYELGLREWGLGGGLGGKGVVGVTTRVVGGVGTGTGVGDSGDEEEGMEELRRIESLPPGVVSVETRTVQVLGSGENLDLEVGMRGGIGDLKKHAIEEVESVVSLDEDGRIVEKDLERTESKCDGERQSTEDLFPKAKE</sequence>
<keyword evidence="2" id="KW-1133">Transmembrane helix</keyword>
<reference evidence="3 4" key="1">
    <citation type="submission" date="2016-03" db="EMBL/GenBank/DDBJ databases">
        <authorList>
            <person name="Ploux O."/>
        </authorList>
    </citation>
    <scope>NUCLEOTIDE SEQUENCE [LARGE SCALE GENOMIC DNA]</scope>
    <source>
        <strain evidence="3 4">UAMH 11012</strain>
    </source>
</reference>
<dbReference type="OrthoDB" id="3210850at2759"/>
<feature type="transmembrane region" description="Helical" evidence="2">
    <location>
        <begin position="70"/>
        <end position="92"/>
    </location>
</feature>
<evidence type="ECO:0000313" key="4">
    <source>
        <dbReference type="Proteomes" id="UP000184330"/>
    </source>
</evidence>
<dbReference type="Proteomes" id="UP000184330">
    <property type="component" value="Unassembled WGS sequence"/>
</dbReference>
<dbReference type="PANTHER" id="PTHR38848">
    <property type="entry name" value="G-PROTEIN COUPLED RECEPTORS FAMILY 3 PROFILE DOMAIN-CONTAINING PROTEIN"/>
    <property type="match status" value="1"/>
</dbReference>
<keyword evidence="2" id="KW-0812">Transmembrane</keyword>
<evidence type="ECO:0000256" key="2">
    <source>
        <dbReference type="SAM" id="Phobius"/>
    </source>
</evidence>
<dbReference type="EMBL" id="FJOG01000002">
    <property type="protein sequence ID" value="CZR52225.1"/>
    <property type="molecule type" value="Genomic_DNA"/>
</dbReference>
<feature type="transmembrane region" description="Helical" evidence="2">
    <location>
        <begin position="217"/>
        <end position="237"/>
    </location>
</feature>
<keyword evidence="4" id="KW-1185">Reference proteome</keyword>
<dbReference type="PANTHER" id="PTHR38848:SF3">
    <property type="entry name" value="G-PROTEIN COUPLED RECEPTORS FAMILY 3 PROFILE DOMAIN-CONTAINING PROTEIN"/>
    <property type="match status" value="1"/>
</dbReference>
<evidence type="ECO:0000256" key="1">
    <source>
        <dbReference type="SAM" id="MobiDB-lite"/>
    </source>
</evidence>
<feature type="region of interest" description="Disordered" evidence="1">
    <location>
        <begin position="353"/>
        <end position="376"/>
    </location>
</feature>
<feature type="transmembrane region" description="Helical" evidence="2">
    <location>
        <begin position="12"/>
        <end position="31"/>
    </location>
</feature>